<sequence>MFSLPKISVPSFLRVGGGSYPKVELASVEIHDIETAAEKRPRTLKHLIKANHANYAIIYHDLHYHNHIPHHLGSAYILGGTAEHLNKIYEKETEEQEPWKDSPGEISRDDWRDFLGKREYQRAFIDFFEDQLVLTRYNLHELLDEYLFGGKEPLINCLVTGLNHPLIHLGYAYELQSKTVAVEALALGACFYSPIHKYIDDPKYTKPSLHRRADGQRTHLLDLLDKVREEKRFDGVHHVLEEREEAFLEYWNAWDIVSPTEQFEEAQSVAAALLMDTPPEDGKYDFLFVHVLTSSHAIRILLPLVPAKFHVNLLRQWWLITLAVYIGQTRPKVGQHNSVQGYDVKGRDWKYVVHKALDGPHATDPHYVKSLRSLKACAETWGDENKYYLKAAIKFADEFVDWGVIGTEEDAMGLYPVKQ</sequence>
<dbReference type="AlphaFoldDB" id="A0A6A7AF52"/>
<dbReference type="OrthoDB" id="10265971at2759"/>
<evidence type="ECO:0008006" key="4">
    <source>
        <dbReference type="Google" id="ProtNLM"/>
    </source>
</evidence>
<dbReference type="Proteomes" id="UP000799424">
    <property type="component" value="Unassembled WGS sequence"/>
</dbReference>
<keyword evidence="3" id="KW-1185">Reference proteome</keyword>
<protein>
    <recommendedName>
        <fullName evidence="4">MGS207 protein</fullName>
    </recommendedName>
</protein>
<evidence type="ECO:0000256" key="1">
    <source>
        <dbReference type="ARBA" id="ARBA00023002"/>
    </source>
</evidence>
<gene>
    <name evidence="2" type="ORF">CC86DRAFT_390969</name>
</gene>
<keyword evidence="1" id="KW-0560">Oxidoreductase</keyword>
<dbReference type="PANTHER" id="PTHR35870:SF6">
    <property type="entry name" value="MGS207 PROTEIN"/>
    <property type="match status" value="1"/>
</dbReference>
<dbReference type="Pfam" id="PF14027">
    <property type="entry name" value="Questin_oxidase"/>
    <property type="match status" value="1"/>
</dbReference>
<evidence type="ECO:0000313" key="3">
    <source>
        <dbReference type="Proteomes" id="UP000799424"/>
    </source>
</evidence>
<evidence type="ECO:0000313" key="2">
    <source>
        <dbReference type="EMBL" id="KAF2831348.1"/>
    </source>
</evidence>
<name>A0A6A7AF52_9PLEO</name>
<dbReference type="GO" id="GO:0016491">
    <property type="term" value="F:oxidoreductase activity"/>
    <property type="evidence" value="ECO:0007669"/>
    <property type="project" value="UniProtKB-KW"/>
</dbReference>
<dbReference type="PANTHER" id="PTHR35870">
    <property type="entry name" value="PROTEIN, PUTATIVE (AFU_ORTHOLOGUE AFUA_5G03330)-RELATED"/>
    <property type="match status" value="1"/>
</dbReference>
<organism evidence="2 3">
    <name type="scientific">Ophiobolus disseminans</name>
    <dbReference type="NCBI Taxonomy" id="1469910"/>
    <lineage>
        <taxon>Eukaryota</taxon>
        <taxon>Fungi</taxon>
        <taxon>Dikarya</taxon>
        <taxon>Ascomycota</taxon>
        <taxon>Pezizomycotina</taxon>
        <taxon>Dothideomycetes</taxon>
        <taxon>Pleosporomycetidae</taxon>
        <taxon>Pleosporales</taxon>
        <taxon>Pleosporineae</taxon>
        <taxon>Phaeosphaeriaceae</taxon>
        <taxon>Ophiobolus</taxon>
    </lineage>
</organism>
<accession>A0A6A7AF52</accession>
<reference evidence="2" key="1">
    <citation type="journal article" date="2020" name="Stud. Mycol.">
        <title>101 Dothideomycetes genomes: a test case for predicting lifestyles and emergence of pathogens.</title>
        <authorList>
            <person name="Haridas S."/>
            <person name="Albert R."/>
            <person name="Binder M."/>
            <person name="Bloem J."/>
            <person name="Labutti K."/>
            <person name="Salamov A."/>
            <person name="Andreopoulos B."/>
            <person name="Baker S."/>
            <person name="Barry K."/>
            <person name="Bills G."/>
            <person name="Bluhm B."/>
            <person name="Cannon C."/>
            <person name="Castanera R."/>
            <person name="Culley D."/>
            <person name="Daum C."/>
            <person name="Ezra D."/>
            <person name="Gonzalez J."/>
            <person name="Henrissat B."/>
            <person name="Kuo A."/>
            <person name="Liang C."/>
            <person name="Lipzen A."/>
            <person name="Lutzoni F."/>
            <person name="Magnuson J."/>
            <person name="Mondo S."/>
            <person name="Nolan M."/>
            <person name="Ohm R."/>
            <person name="Pangilinan J."/>
            <person name="Park H.-J."/>
            <person name="Ramirez L."/>
            <person name="Alfaro M."/>
            <person name="Sun H."/>
            <person name="Tritt A."/>
            <person name="Yoshinaga Y."/>
            <person name="Zwiers L.-H."/>
            <person name="Turgeon B."/>
            <person name="Goodwin S."/>
            <person name="Spatafora J."/>
            <person name="Crous P."/>
            <person name="Grigoriev I."/>
        </authorList>
    </citation>
    <scope>NUCLEOTIDE SEQUENCE</scope>
    <source>
        <strain evidence="2">CBS 113818</strain>
    </source>
</reference>
<dbReference type="InterPro" id="IPR025337">
    <property type="entry name" value="Questin_oxidase-like"/>
</dbReference>
<proteinExistence type="predicted"/>
<dbReference type="EMBL" id="MU006218">
    <property type="protein sequence ID" value="KAF2831348.1"/>
    <property type="molecule type" value="Genomic_DNA"/>
</dbReference>